<dbReference type="Proteomes" id="UP000823388">
    <property type="component" value="Chromosome 3N"/>
</dbReference>
<comment type="caution">
    <text evidence="2">The sequence shown here is derived from an EMBL/GenBank/DDBJ whole genome shotgun (WGS) entry which is preliminary data.</text>
</comment>
<accession>A0A8T0U433</accession>
<sequence>LPPLSRLLLPSPSQQRRPAPPPSSGPVPPALVPTGSSPGRPRAHLTPLDDGSSPCRSAQGEVGACRHERPEDGLQAWGRARAPGAAAAALGVERRRLTGGAMAPGEQRSPARQSQPSIYRGYGCFSPTSRGEEV</sequence>
<evidence type="ECO:0000313" key="2">
    <source>
        <dbReference type="EMBL" id="KAG2615564.1"/>
    </source>
</evidence>
<evidence type="ECO:0000256" key="1">
    <source>
        <dbReference type="SAM" id="MobiDB-lite"/>
    </source>
</evidence>
<feature type="region of interest" description="Disordered" evidence="1">
    <location>
        <begin position="98"/>
        <end position="134"/>
    </location>
</feature>
<feature type="non-terminal residue" evidence="2">
    <location>
        <position position="134"/>
    </location>
</feature>
<dbReference type="AlphaFoldDB" id="A0A8T0U433"/>
<proteinExistence type="predicted"/>
<keyword evidence="3" id="KW-1185">Reference proteome</keyword>
<dbReference type="EMBL" id="CM029042">
    <property type="protein sequence ID" value="KAG2615564.1"/>
    <property type="molecule type" value="Genomic_DNA"/>
</dbReference>
<organism evidence="2 3">
    <name type="scientific">Panicum virgatum</name>
    <name type="common">Blackwell switchgrass</name>
    <dbReference type="NCBI Taxonomy" id="38727"/>
    <lineage>
        <taxon>Eukaryota</taxon>
        <taxon>Viridiplantae</taxon>
        <taxon>Streptophyta</taxon>
        <taxon>Embryophyta</taxon>
        <taxon>Tracheophyta</taxon>
        <taxon>Spermatophyta</taxon>
        <taxon>Magnoliopsida</taxon>
        <taxon>Liliopsida</taxon>
        <taxon>Poales</taxon>
        <taxon>Poaceae</taxon>
        <taxon>PACMAD clade</taxon>
        <taxon>Panicoideae</taxon>
        <taxon>Panicodae</taxon>
        <taxon>Paniceae</taxon>
        <taxon>Panicinae</taxon>
        <taxon>Panicum</taxon>
        <taxon>Panicum sect. Hiantes</taxon>
    </lineage>
</organism>
<evidence type="ECO:0000313" key="3">
    <source>
        <dbReference type="Proteomes" id="UP000823388"/>
    </source>
</evidence>
<protein>
    <submittedName>
        <fullName evidence="2">Uncharacterized protein</fullName>
    </submittedName>
</protein>
<feature type="non-terminal residue" evidence="2">
    <location>
        <position position="1"/>
    </location>
</feature>
<reference evidence="2" key="1">
    <citation type="submission" date="2020-05" db="EMBL/GenBank/DDBJ databases">
        <title>WGS assembly of Panicum virgatum.</title>
        <authorList>
            <person name="Lovell J.T."/>
            <person name="Jenkins J."/>
            <person name="Shu S."/>
            <person name="Juenger T.E."/>
            <person name="Schmutz J."/>
        </authorList>
    </citation>
    <scope>NUCLEOTIDE SEQUENCE</scope>
    <source>
        <strain evidence="2">AP13</strain>
    </source>
</reference>
<gene>
    <name evidence="2" type="ORF">PVAP13_3NG052680</name>
</gene>
<name>A0A8T0U433_PANVG</name>
<feature type="compositionally biased region" description="Low complexity" evidence="1">
    <location>
        <begin position="1"/>
        <end position="17"/>
    </location>
</feature>
<feature type="region of interest" description="Disordered" evidence="1">
    <location>
        <begin position="1"/>
        <end position="70"/>
    </location>
</feature>
<feature type="compositionally biased region" description="Pro residues" evidence="1">
    <location>
        <begin position="18"/>
        <end position="31"/>
    </location>
</feature>